<comment type="caution">
    <text evidence="1">The sequence shown here is derived from an EMBL/GenBank/DDBJ whole genome shotgun (WGS) entry which is preliminary data.</text>
</comment>
<evidence type="ECO:0000313" key="2">
    <source>
        <dbReference type="Proteomes" id="UP001295444"/>
    </source>
</evidence>
<dbReference type="AlphaFoldDB" id="A0AAD1TMY1"/>
<dbReference type="EMBL" id="CAKOES020000172">
    <property type="protein sequence ID" value="CAH2330032.1"/>
    <property type="molecule type" value="Genomic_DNA"/>
</dbReference>
<accession>A0AAD1TMY1</accession>
<dbReference type="Proteomes" id="UP001295444">
    <property type="component" value="Unassembled WGS sequence"/>
</dbReference>
<sequence>MGVPDVSRYYLAAIVSTLVQLHHHKTSLAWNQIETAHTEGLPLHTLAWTPADKRPHHKTICPTTATTLKVWDKLVKKQQPRMRISTAFQLQALTILIPGFEYKFWHSHGVFCLSQVLDNGQMIDYDTLHNKYNLPTATFFSYLQLKSWVHKHYDNTQVQGHLLTEIERLCLATKPPQRLLSTLYSLIGPNDCIEQFKCIRAWERELGQTLTPEDWTSTLRAHKTLTLNTAHIEI</sequence>
<feature type="non-terminal residue" evidence="1">
    <location>
        <position position="234"/>
    </location>
</feature>
<organism evidence="1 2">
    <name type="scientific">Pelobates cultripes</name>
    <name type="common">Western spadefoot toad</name>
    <dbReference type="NCBI Taxonomy" id="61616"/>
    <lineage>
        <taxon>Eukaryota</taxon>
        <taxon>Metazoa</taxon>
        <taxon>Chordata</taxon>
        <taxon>Craniata</taxon>
        <taxon>Vertebrata</taxon>
        <taxon>Euteleostomi</taxon>
        <taxon>Amphibia</taxon>
        <taxon>Batrachia</taxon>
        <taxon>Anura</taxon>
        <taxon>Pelobatoidea</taxon>
        <taxon>Pelobatidae</taxon>
        <taxon>Pelobates</taxon>
    </lineage>
</organism>
<reference evidence="1" key="1">
    <citation type="submission" date="2022-03" db="EMBL/GenBank/DDBJ databases">
        <authorList>
            <person name="Alioto T."/>
            <person name="Alioto T."/>
            <person name="Gomez Garrido J."/>
        </authorList>
    </citation>
    <scope>NUCLEOTIDE SEQUENCE</scope>
</reference>
<evidence type="ECO:0000313" key="1">
    <source>
        <dbReference type="EMBL" id="CAH2330032.1"/>
    </source>
</evidence>
<name>A0AAD1TMY1_PELCU</name>
<keyword evidence="2" id="KW-1185">Reference proteome</keyword>
<proteinExistence type="predicted"/>
<gene>
    <name evidence="1" type="ORF">PECUL_23A003940</name>
</gene>
<protein>
    <submittedName>
        <fullName evidence="1">Uncharacterized protein</fullName>
    </submittedName>
</protein>